<dbReference type="InterPro" id="IPR028581">
    <property type="entry name" value="DeoC_typeI"/>
</dbReference>
<keyword evidence="4 7" id="KW-0456">Lyase</keyword>
<dbReference type="Pfam" id="PF01791">
    <property type="entry name" value="DeoC"/>
    <property type="match status" value="1"/>
</dbReference>
<comment type="pathway">
    <text evidence="1 7">Carbohydrate degradation; 2-deoxy-D-ribose 1-phosphate degradation; D-glyceraldehyde 3-phosphate and acetaldehyde from 2-deoxy-alpha-D-ribose 1-phosphate: step 2/2.</text>
</comment>
<dbReference type="Gene3D" id="3.20.20.70">
    <property type="entry name" value="Aldolase class I"/>
    <property type="match status" value="1"/>
</dbReference>
<dbReference type="EC" id="4.1.2.4" evidence="7"/>
<dbReference type="EMBL" id="JACOOZ010000006">
    <property type="protein sequence ID" value="MBC5668262.1"/>
    <property type="molecule type" value="Genomic_DNA"/>
</dbReference>
<evidence type="ECO:0000256" key="2">
    <source>
        <dbReference type="ARBA" id="ARBA00009473"/>
    </source>
</evidence>
<evidence type="ECO:0000256" key="5">
    <source>
        <dbReference type="ARBA" id="ARBA00023270"/>
    </source>
</evidence>
<dbReference type="SMART" id="SM01133">
    <property type="entry name" value="DeoC"/>
    <property type="match status" value="1"/>
</dbReference>
<dbReference type="CDD" id="cd00959">
    <property type="entry name" value="DeoC"/>
    <property type="match status" value="1"/>
</dbReference>
<accession>A0ABR7F501</accession>
<protein>
    <recommendedName>
        <fullName evidence="7">Deoxyribose-phosphate aldolase</fullName>
        <shortName evidence="7">DERA</shortName>
        <ecNumber evidence="7">4.1.2.4</ecNumber>
    </recommendedName>
    <alternativeName>
        <fullName evidence="7">2-deoxy-D-ribose 5-phosphate aldolase</fullName>
    </alternativeName>
    <alternativeName>
        <fullName evidence="7">Phosphodeoxyriboaldolase</fullName>
        <shortName evidence="7">Deoxyriboaldolase</shortName>
    </alternativeName>
</protein>
<comment type="caution">
    <text evidence="8">The sequence shown here is derived from an EMBL/GenBank/DDBJ whole genome shotgun (WGS) entry which is preliminary data.</text>
</comment>
<dbReference type="Proteomes" id="UP000597877">
    <property type="component" value="Unassembled WGS sequence"/>
</dbReference>
<dbReference type="NCBIfam" id="TIGR00126">
    <property type="entry name" value="deoC"/>
    <property type="match status" value="1"/>
</dbReference>
<keyword evidence="5 7" id="KW-0704">Schiff base</keyword>
<proteinExistence type="inferred from homology"/>
<feature type="active site" description="Schiff-base intermediate with acetaldehyde" evidence="7">
    <location>
        <position position="153"/>
    </location>
</feature>
<dbReference type="PANTHER" id="PTHR10889">
    <property type="entry name" value="DEOXYRIBOSE-PHOSPHATE ALDOLASE"/>
    <property type="match status" value="1"/>
</dbReference>
<name>A0ABR7F501_9FIRM</name>
<keyword evidence="7" id="KW-0963">Cytoplasm</keyword>
<evidence type="ECO:0000256" key="6">
    <source>
        <dbReference type="ARBA" id="ARBA00048791"/>
    </source>
</evidence>
<dbReference type="GO" id="GO:0004139">
    <property type="term" value="F:deoxyribose-phosphate aldolase activity"/>
    <property type="evidence" value="ECO:0007669"/>
    <property type="project" value="UniProtKB-EC"/>
</dbReference>
<dbReference type="InterPro" id="IPR002915">
    <property type="entry name" value="DeoC/FbaB/LacD_aldolase"/>
</dbReference>
<comment type="similarity">
    <text evidence="2">Belongs to the DeoC/FbaB aldolase family. DeoC type 2 subfamily.</text>
</comment>
<gene>
    <name evidence="7 8" type="primary">deoC</name>
    <name evidence="8" type="ORF">H8S00_09725</name>
</gene>
<comment type="subcellular location">
    <subcellularLocation>
        <location evidence="7">Cytoplasm</location>
    </subcellularLocation>
</comment>
<evidence type="ECO:0000313" key="8">
    <source>
        <dbReference type="EMBL" id="MBC5668262.1"/>
    </source>
</evidence>
<evidence type="ECO:0000256" key="1">
    <source>
        <dbReference type="ARBA" id="ARBA00004816"/>
    </source>
</evidence>
<dbReference type="InterPro" id="IPR011343">
    <property type="entry name" value="DeoC"/>
</dbReference>
<sequence length="214" mass="23454">MEIKEILKKVDHTLLKQDATWEQIKQICDEGIEYSTASVCIPPSFVKKAAEYVEGKIPVCTVIGFPNGYNTTDIKCAEAMDAVKNGASEIDMVINLGWVKEKNYDAIFSEINKVKDACDGRLLKVIVETALLTDEEKVKMTEVVSMSKADFIKTSTGFSIRGASFEDVEILNKNISNNTHIKAAGGIASLEDAEKFLNLGADRLGTSKIIGLIK</sequence>
<dbReference type="RefSeq" id="WP_118589315.1">
    <property type="nucleotide sequence ID" value="NZ_JACOOZ010000006.1"/>
</dbReference>
<dbReference type="HAMAP" id="MF_00114">
    <property type="entry name" value="DeoC_type1"/>
    <property type="match status" value="1"/>
</dbReference>
<dbReference type="PANTHER" id="PTHR10889:SF3">
    <property type="entry name" value="DEOXYRIBOSE-PHOSPHATE ALDOLASE"/>
    <property type="match status" value="1"/>
</dbReference>
<dbReference type="PIRSF" id="PIRSF001357">
    <property type="entry name" value="DeoC"/>
    <property type="match status" value="1"/>
</dbReference>
<comment type="similarity">
    <text evidence="3 7">Belongs to the DeoC/FbaB aldolase family. DeoC type 1 subfamily.</text>
</comment>
<keyword evidence="9" id="KW-1185">Reference proteome</keyword>
<comment type="catalytic activity">
    <reaction evidence="6 7">
        <text>2-deoxy-D-ribose 5-phosphate = D-glyceraldehyde 3-phosphate + acetaldehyde</text>
        <dbReference type="Rhea" id="RHEA:12821"/>
        <dbReference type="ChEBI" id="CHEBI:15343"/>
        <dbReference type="ChEBI" id="CHEBI:59776"/>
        <dbReference type="ChEBI" id="CHEBI:62877"/>
        <dbReference type="EC" id="4.1.2.4"/>
    </reaction>
</comment>
<dbReference type="InterPro" id="IPR013785">
    <property type="entry name" value="Aldolase_TIM"/>
</dbReference>
<evidence type="ECO:0000256" key="7">
    <source>
        <dbReference type="HAMAP-Rule" id="MF_00114"/>
    </source>
</evidence>
<evidence type="ECO:0000256" key="4">
    <source>
        <dbReference type="ARBA" id="ARBA00023239"/>
    </source>
</evidence>
<feature type="active site" description="Proton donor/acceptor" evidence="7">
    <location>
        <position position="182"/>
    </location>
</feature>
<dbReference type="SUPFAM" id="SSF51569">
    <property type="entry name" value="Aldolase"/>
    <property type="match status" value="1"/>
</dbReference>
<evidence type="ECO:0000313" key="9">
    <source>
        <dbReference type="Proteomes" id="UP000597877"/>
    </source>
</evidence>
<comment type="function">
    <text evidence="7">Catalyzes a reversible aldol reaction between acetaldehyde and D-glyceraldehyde 3-phosphate to generate 2-deoxy-D-ribose 5-phosphate.</text>
</comment>
<organism evidence="8 9">
    <name type="scientific">Eubacterium segne</name>
    <dbReference type="NCBI Taxonomy" id="2763045"/>
    <lineage>
        <taxon>Bacteria</taxon>
        <taxon>Bacillati</taxon>
        <taxon>Bacillota</taxon>
        <taxon>Clostridia</taxon>
        <taxon>Eubacteriales</taxon>
        <taxon>Eubacteriaceae</taxon>
        <taxon>Eubacterium</taxon>
    </lineage>
</organism>
<feature type="active site" description="Proton donor/acceptor" evidence="7">
    <location>
        <position position="91"/>
    </location>
</feature>
<evidence type="ECO:0000256" key="3">
    <source>
        <dbReference type="ARBA" id="ARBA00010936"/>
    </source>
</evidence>
<reference evidence="8 9" key="1">
    <citation type="submission" date="2020-08" db="EMBL/GenBank/DDBJ databases">
        <title>Genome public.</title>
        <authorList>
            <person name="Liu C."/>
            <person name="Sun Q."/>
        </authorList>
    </citation>
    <scope>NUCLEOTIDE SEQUENCE [LARGE SCALE GENOMIC DNA]</scope>
    <source>
        <strain evidence="8 9">BX4</strain>
    </source>
</reference>